<feature type="region of interest" description="Disordered" evidence="1">
    <location>
        <begin position="167"/>
        <end position="207"/>
    </location>
</feature>
<name>A0A1J5PGH7_9ZZZZ</name>
<dbReference type="AlphaFoldDB" id="A0A1J5PGH7"/>
<sequence length="207" mass="21966">MGRGVVVIEVGIDRVLVLIALLVLGLDPVLVEEALEEDVLVGQTHGLERGSRLHPQLVGRGAQHIGRGDHARGIEPLAVGIDRLSGGAEMLDRQPDLVGGGGLDPAFWQADQHAGDLGVGLGPPQGLDHAHHRHRAAAEGGEGVVGILIGQGIAQIQVQHGMGWNRLRLGRAGGHDDQQERHPHQEEHEAGEHARRGDQELLHSNPG</sequence>
<organism evidence="2">
    <name type="scientific">mine drainage metagenome</name>
    <dbReference type="NCBI Taxonomy" id="410659"/>
    <lineage>
        <taxon>unclassified sequences</taxon>
        <taxon>metagenomes</taxon>
        <taxon>ecological metagenomes</taxon>
    </lineage>
</organism>
<protein>
    <submittedName>
        <fullName evidence="2">Uncharacterized protein</fullName>
    </submittedName>
</protein>
<evidence type="ECO:0000313" key="2">
    <source>
        <dbReference type="EMBL" id="OIQ66903.1"/>
    </source>
</evidence>
<evidence type="ECO:0000256" key="1">
    <source>
        <dbReference type="SAM" id="MobiDB-lite"/>
    </source>
</evidence>
<proteinExistence type="predicted"/>
<gene>
    <name evidence="2" type="ORF">GALL_515250</name>
</gene>
<feature type="compositionally biased region" description="Basic and acidic residues" evidence="1">
    <location>
        <begin position="173"/>
        <end position="201"/>
    </location>
</feature>
<comment type="caution">
    <text evidence="2">The sequence shown here is derived from an EMBL/GenBank/DDBJ whole genome shotgun (WGS) entry which is preliminary data.</text>
</comment>
<dbReference type="EMBL" id="MLJW01006279">
    <property type="protein sequence ID" value="OIQ66903.1"/>
    <property type="molecule type" value="Genomic_DNA"/>
</dbReference>
<accession>A0A1J5PGH7</accession>
<reference evidence="2" key="1">
    <citation type="submission" date="2016-10" db="EMBL/GenBank/DDBJ databases">
        <title>Sequence of Gallionella enrichment culture.</title>
        <authorList>
            <person name="Poehlein A."/>
            <person name="Muehling M."/>
            <person name="Daniel R."/>
        </authorList>
    </citation>
    <scope>NUCLEOTIDE SEQUENCE</scope>
</reference>